<dbReference type="Proteomes" id="UP000004508">
    <property type="component" value="Unassembled WGS sequence"/>
</dbReference>
<proteinExistence type="predicted"/>
<evidence type="ECO:0000313" key="2">
    <source>
        <dbReference type="Proteomes" id="UP000004508"/>
    </source>
</evidence>
<name>D6U5L7_KTERA</name>
<reference evidence="1 2" key="1">
    <citation type="journal article" date="2011" name="Stand. Genomic Sci.">
        <title>Non-contiguous finished genome sequence and contextual data of the filamentous soil bacterium Ktedonobacter racemifer type strain (SOSP1-21).</title>
        <authorList>
            <person name="Chang Y.J."/>
            <person name="Land M."/>
            <person name="Hauser L."/>
            <person name="Chertkov O."/>
            <person name="Del Rio T.G."/>
            <person name="Nolan M."/>
            <person name="Copeland A."/>
            <person name="Tice H."/>
            <person name="Cheng J.F."/>
            <person name="Lucas S."/>
            <person name="Han C."/>
            <person name="Goodwin L."/>
            <person name="Pitluck S."/>
            <person name="Ivanova N."/>
            <person name="Ovchinikova G."/>
            <person name="Pati A."/>
            <person name="Chen A."/>
            <person name="Palaniappan K."/>
            <person name="Mavromatis K."/>
            <person name="Liolios K."/>
            <person name="Brettin T."/>
            <person name="Fiebig A."/>
            <person name="Rohde M."/>
            <person name="Abt B."/>
            <person name="Goker M."/>
            <person name="Detter J.C."/>
            <person name="Woyke T."/>
            <person name="Bristow J."/>
            <person name="Eisen J.A."/>
            <person name="Markowitz V."/>
            <person name="Hugenholtz P."/>
            <person name="Kyrpides N.C."/>
            <person name="Klenk H.P."/>
            <person name="Lapidus A."/>
        </authorList>
    </citation>
    <scope>NUCLEOTIDE SEQUENCE [LARGE SCALE GENOMIC DNA]</scope>
    <source>
        <strain evidence="2">DSM 44963</strain>
    </source>
</reference>
<sequence>MKRHLAILLLAFFLGLVIFFQMSQPSQHILIPWIILYTMHSHGTRLLGSFTMYQQWSVSWRCTSSSTALTLQIDDRQGHSLGETAPCDGSASSEPIHEPGVFYLAVTTEGEWMLQIQESPVEYDVITPWSGCTGHGDYSEWLCLSGCTHQASIFSIWFDLWGSRLNVRNFESDLSRHTACCIFYSYLLYNGYNARGDPVP</sequence>
<comment type="caution">
    <text evidence="1">The sequence shown here is derived from an EMBL/GenBank/DDBJ whole genome shotgun (WGS) entry which is preliminary data.</text>
</comment>
<dbReference type="AlphaFoldDB" id="D6U5L7"/>
<dbReference type="EMBL" id="ADVG01000005">
    <property type="protein sequence ID" value="EFH80278.1"/>
    <property type="molecule type" value="Genomic_DNA"/>
</dbReference>
<keyword evidence="2" id="KW-1185">Reference proteome</keyword>
<evidence type="ECO:0000313" key="1">
    <source>
        <dbReference type="EMBL" id="EFH80278.1"/>
    </source>
</evidence>
<accession>D6U5L7</accession>
<dbReference type="STRING" id="485913.Krac_0865"/>
<protein>
    <submittedName>
        <fullName evidence="1">Uncharacterized protein</fullName>
    </submittedName>
</protein>
<organism evidence="1 2">
    <name type="scientific">Ktedonobacter racemifer DSM 44963</name>
    <dbReference type="NCBI Taxonomy" id="485913"/>
    <lineage>
        <taxon>Bacteria</taxon>
        <taxon>Bacillati</taxon>
        <taxon>Chloroflexota</taxon>
        <taxon>Ktedonobacteria</taxon>
        <taxon>Ktedonobacterales</taxon>
        <taxon>Ktedonobacteraceae</taxon>
        <taxon>Ktedonobacter</taxon>
    </lineage>
</organism>
<dbReference type="InParanoid" id="D6U5L7"/>
<gene>
    <name evidence="1" type="ORF">Krac_0865</name>
</gene>